<evidence type="ECO:0000256" key="2">
    <source>
        <dbReference type="ARBA" id="ARBA00022649"/>
    </source>
</evidence>
<dbReference type="GO" id="GO:0045892">
    <property type="term" value="P:negative regulation of DNA-templated transcription"/>
    <property type="evidence" value="ECO:0007669"/>
    <property type="project" value="TreeGrafter"/>
</dbReference>
<evidence type="ECO:0000256" key="3">
    <source>
        <dbReference type="ARBA" id="ARBA00022722"/>
    </source>
</evidence>
<name>A0A9E8NAM7_9BACT</name>
<reference evidence="7" key="1">
    <citation type="submission" date="2022-11" db="EMBL/GenBank/DDBJ databases">
        <title>Dyadobacter pollutisoli sp. nov., isolated from plastic dumped soil.</title>
        <authorList>
            <person name="Kim J.M."/>
            <person name="Kim K.R."/>
            <person name="Lee J.K."/>
            <person name="Hao L."/>
            <person name="Jeon C.O."/>
        </authorList>
    </citation>
    <scope>NUCLEOTIDE SEQUENCE</scope>
    <source>
        <strain evidence="7">U1</strain>
    </source>
</reference>
<gene>
    <name evidence="7" type="ORF">ON006_24375</name>
</gene>
<dbReference type="RefSeq" id="WP_244822630.1">
    <property type="nucleotide sequence ID" value="NZ_CP112998.1"/>
</dbReference>
<evidence type="ECO:0000256" key="5">
    <source>
        <dbReference type="ARBA" id="ARBA00022801"/>
    </source>
</evidence>
<keyword evidence="2" id="KW-1277">Toxin-antitoxin system</keyword>
<dbReference type="EMBL" id="CP112998">
    <property type="protein sequence ID" value="WAC10869.1"/>
    <property type="molecule type" value="Genomic_DNA"/>
</dbReference>
<sequence>MQIIYTPKAKEHLDFWVKSGNKSILKKILLLIQSVQQTPFDGIGKPEMLKHELSGLWSRRMNQEHRLVYEVRDGTIFIHSLKGHY</sequence>
<proteinExistence type="inferred from homology"/>
<evidence type="ECO:0000256" key="4">
    <source>
        <dbReference type="ARBA" id="ARBA00022759"/>
    </source>
</evidence>
<evidence type="ECO:0000313" key="8">
    <source>
        <dbReference type="Proteomes" id="UP001164653"/>
    </source>
</evidence>
<dbReference type="NCBIfam" id="TIGR02116">
    <property type="entry name" value="toxin_Txe_YoeB"/>
    <property type="match status" value="1"/>
</dbReference>
<keyword evidence="8" id="KW-1185">Reference proteome</keyword>
<dbReference type="Proteomes" id="UP001164653">
    <property type="component" value="Chromosome"/>
</dbReference>
<dbReference type="GO" id="GO:0004519">
    <property type="term" value="F:endonuclease activity"/>
    <property type="evidence" value="ECO:0007669"/>
    <property type="project" value="UniProtKB-KW"/>
</dbReference>
<dbReference type="PANTHER" id="PTHR38039">
    <property type="entry name" value="TOXIN YOEB"/>
    <property type="match status" value="1"/>
</dbReference>
<protein>
    <recommendedName>
        <fullName evidence="6">Putative mRNA interferase YoeB</fullName>
    </recommendedName>
</protein>
<keyword evidence="3" id="KW-0540">Nuclease</keyword>
<dbReference type="AlphaFoldDB" id="A0A9E8NAM7"/>
<evidence type="ECO:0000256" key="1">
    <source>
        <dbReference type="ARBA" id="ARBA00008172"/>
    </source>
</evidence>
<organism evidence="7 8">
    <name type="scientific">Dyadobacter pollutisoli</name>
    <dbReference type="NCBI Taxonomy" id="2910158"/>
    <lineage>
        <taxon>Bacteria</taxon>
        <taxon>Pseudomonadati</taxon>
        <taxon>Bacteroidota</taxon>
        <taxon>Cytophagia</taxon>
        <taxon>Cytophagales</taxon>
        <taxon>Spirosomataceae</taxon>
        <taxon>Dyadobacter</taxon>
    </lineage>
</organism>
<dbReference type="KEGG" id="dpf:ON006_24375"/>
<keyword evidence="4" id="KW-0255">Endonuclease</keyword>
<evidence type="ECO:0000313" key="7">
    <source>
        <dbReference type="EMBL" id="WAC10869.1"/>
    </source>
</evidence>
<keyword evidence="5" id="KW-0378">Hydrolase</keyword>
<comment type="similarity">
    <text evidence="1">Belongs to the YoeB family.</text>
</comment>
<dbReference type="PANTHER" id="PTHR38039:SF1">
    <property type="entry name" value="TOXIN YOEB"/>
    <property type="match status" value="1"/>
</dbReference>
<dbReference type="InterPro" id="IPR009614">
    <property type="entry name" value="YoeB_toxin"/>
</dbReference>
<dbReference type="InterPro" id="IPR035093">
    <property type="entry name" value="RelE/ParE_toxin_dom_sf"/>
</dbReference>
<dbReference type="Pfam" id="PF06769">
    <property type="entry name" value="YoeB_toxin"/>
    <property type="match status" value="1"/>
</dbReference>
<dbReference type="SUPFAM" id="SSF143011">
    <property type="entry name" value="RelE-like"/>
    <property type="match status" value="1"/>
</dbReference>
<dbReference type="GO" id="GO:0016787">
    <property type="term" value="F:hydrolase activity"/>
    <property type="evidence" value="ECO:0007669"/>
    <property type="project" value="UniProtKB-KW"/>
</dbReference>
<dbReference type="GO" id="GO:0006401">
    <property type="term" value="P:RNA catabolic process"/>
    <property type="evidence" value="ECO:0007669"/>
    <property type="project" value="InterPro"/>
</dbReference>
<dbReference type="Gene3D" id="3.30.2310.20">
    <property type="entry name" value="RelE-like"/>
    <property type="match status" value="1"/>
</dbReference>
<accession>A0A9E8NAM7</accession>
<evidence type="ECO:0000256" key="6">
    <source>
        <dbReference type="ARBA" id="ARBA00030388"/>
    </source>
</evidence>